<keyword evidence="1" id="KW-1133">Transmembrane helix</keyword>
<sequence>MRKENWLLNEDLIAELTDHYVAGIEDRLVQGMTFEVALREIHSGFGGRKGLLKMEEEYQTQKFHQTKLMEWRLIQSFTYGSRWFISVGIFISFFILNTSLDQQETVESALSMGFWFVTSSVVGNLLSGLLFFYQNRHEVNPVSLRSNSALYIGAYLTSLSLLLANKYLFPTFSFGLSDSSIVLLNTLLETLCIVYYIAVIIALRTLLLNNRQNSIKKIA</sequence>
<dbReference type="Proteomes" id="UP000515369">
    <property type="component" value="Chromosome"/>
</dbReference>
<proteinExistence type="predicted"/>
<dbReference type="EMBL" id="CP059732">
    <property type="protein sequence ID" value="QMW03040.1"/>
    <property type="molecule type" value="Genomic_DNA"/>
</dbReference>
<organism evidence="2 3">
    <name type="scientific">Spirosoma foliorum</name>
    <dbReference type="NCBI Taxonomy" id="2710596"/>
    <lineage>
        <taxon>Bacteria</taxon>
        <taxon>Pseudomonadati</taxon>
        <taxon>Bacteroidota</taxon>
        <taxon>Cytophagia</taxon>
        <taxon>Cytophagales</taxon>
        <taxon>Cytophagaceae</taxon>
        <taxon>Spirosoma</taxon>
    </lineage>
</organism>
<feature type="transmembrane region" description="Helical" evidence="1">
    <location>
        <begin position="79"/>
        <end position="100"/>
    </location>
</feature>
<keyword evidence="1" id="KW-0472">Membrane</keyword>
<keyword evidence="1" id="KW-0812">Transmembrane</keyword>
<evidence type="ECO:0000313" key="3">
    <source>
        <dbReference type="Proteomes" id="UP000515369"/>
    </source>
</evidence>
<reference evidence="2 3" key="1">
    <citation type="submission" date="2020-07" db="EMBL/GenBank/DDBJ databases">
        <title>Spirosoma foliorum sp. nov., isolated from the leaves on the Nejang mountain Korea, Republic of.</title>
        <authorList>
            <person name="Ho H."/>
            <person name="Lee Y.-J."/>
            <person name="Nurcahyanto D.-A."/>
            <person name="Kim S.-G."/>
        </authorList>
    </citation>
    <scope>NUCLEOTIDE SEQUENCE [LARGE SCALE GENOMIC DNA]</scope>
    <source>
        <strain evidence="2 3">PL0136</strain>
    </source>
</reference>
<name>A0A7G5GVZ8_9BACT</name>
<dbReference type="KEGG" id="sfol:H3H32_35035"/>
<gene>
    <name evidence="2" type="ORF">H3H32_35035</name>
</gene>
<feature type="transmembrane region" description="Helical" evidence="1">
    <location>
        <begin position="149"/>
        <end position="169"/>
    </location>
</feature>
<protein>
    <submittedName>
        <fullName evidence="2">Uncharacterized protein</fullName>
    </submittedName>
</protein>
<evidence type="ECO:0000313" key="2">
    <source>
        <dbReference type="EMBL" id="QMW03040.1"/>
    </source>
</evidence>
<feature type="transmembrane region" description="Helical" evidence="1">
    <location>
        <begin position="181"/>
        <end position="207"/>
    </location>
</feature>
<accession>A0A7G5GVZ8</accession>
<evidence type="ECO:0000256" key="1">
    <source>
        <dbReference type="SAM" id="Phobius"/>
    </source>
</evidence>
<dbReference type="RefSeq" id="WP_182460328.1">
    <property type="nucleotide sequence ID" value="NZ_CP059732.1"/>
</dbReference>
<dbReference type="AlphaFoldDB" id="A0A7G5GVZ8"/>
<feature type="transmembrane region" description="Helical" evidence="1">
    <location>
        <begin position="112"/>
        <end position="133"/>
    </location>
</feature>
<keyword evidence="3" id="KW-1185">Reference proteome</keyword>